<dbReference type="SFLD" id="SFLDS00019">
    <property type="entry name" value="Glutathione_Transferase_(cytos"/>
    <property type="match status" value="1"/>
</dbReference>
<dbReference type="CDD" id="cd03193">
    <property type="entry name" value="GST_C_Metaxin"/>
    <property type="match status" value="1"/>
</dbReference>
<dbReference type="Pfam" id="PF17172">
    <property type="entry name" value="GST_N_4"/>
    <property type="match status" value="1"/>
</dbReference>
<reference evidence="5 6" key="1">
    <citation type="submission" date="2024-01" db="EMBL/GenBank/DDBJ databases">
        <title>The genome of the rayed Mediterranean limpet Patella caerulea (Linnaeus, 1758).</title>
        <authorList>
            <person name="Anh-Thu Weber A."/>
            <person name="Halstead-Nussloch G."/>
        </authorList>
    </citation>
    <scope>NUCLEOTIDE SEQUENCE [LARGE SCALE GENOMIC DNA]</scope>
    <source>
        <strain evidence="5">AATW-2023a</strain>
        <tissue evidence="5">Whole specimen</tissue>
    </source>
</reference>
<dbReference type="SUPFAM" id="SSF47616">
    <property type="entry name" value="GST C-terminal domain-like"/>
    <property type="match status" value="1"/>
</dbReference>
<dbReference type="InterPro" id="IPR040079">
    <property type="entry name" value="Glutathione_S-Trfase"/>
</dbReference>
<protein>
    <recommendedName>
        <fullName evidence="7">Failed axon connections homolog</fullName>
    </recommendedName>
</protein>
<evidence type="ECO:0000313" key="5">
    <source>
        <dbReference type="EMBL" id="KAK6167515.1"/>
    </source>
</evidence>
<comment type="caution">
    <text evidence="5">The sequence shown here is derived from an EMBL/GenBank/DDBJ whole genome shotgun (WGS) entry which is preliminary data.</text>
</comment>
<evidence type="ECO:0008006" key="7">
    <source>
        <dbReference type="Google" id="ProtNLM"/>
    </source>
</evidence>
<dbReference type="InterPro" id="IPR026928">
    <property type="entry name" value="FAX/IsoI-like"/>
</dbReference>
<keyword evidence="6" id="KW-1185">Reference proteome</keyword>
<dbReference type="GO" id="GO:0005737">
    <property type="term" value="C:cytoplasm"/>
    <property type="evidence" value="ECO:0007669"/>
    <property type="project" value="TreeGrafter"/>
</dbReference>
<name>A0AAN8G832_PATCE</name>
<feature type="domain" description="Thioredoxin-like fold" evidence="4">
    <location>
        <begin position="66"/>
        <end position="159"/>
    </location>
</feature>
<gene>
    <name evidence="5" type="ORF">SNE40_021519</name>
</gene>
<keyword evidence="2" id="KW-1133">Transmembrane helix</keyword>
<proteinExistence type="inferred from homology"/>
<dbReference type="InterPro" id="IPR036282">
    <property type="entry name" value="Glutathione-S-Trfase_C_sf"/>
</dbReference>
<feature type="domain" description="Metaxin glutathione S-transferase" evidence="3">
    <location>
        <begin position="205"/>
        <end position="267"/>
    </location>
</feature>
<evidence type="ECO:0000256" key="2">
    <source>
        <dbReference type="SAM" id="Phobius"/>
    </source>
</evidence>
<keyword evidence="2" id="KW-0472">Membrane</keyword>
<evidence type="ECO:0000256" key="1">
    <source>
        <dbReference type="ARBA" id="ARBA00006475"/>
    </source>
</evidence>
<dbReference type="SFLD" id="SFLDG01180">
    <property type="entry name" value="SUF1"/>
    <property type="match status" value="1"/>
</dbReference>
<dbReference type="Pfam" id="PF17171">
    <property type="entry name" value="GST_C_6"/>
    <property type="match status" value="1"/>
</dbReference>
<dbReference type="EMBL" id="JAZGQO010000018">
    <property type="protein sequence ID" value="KAK6167515.1"/>
    <property type="molecule type" value="Genomic_DNA"/>
</dbReference>
<dbReference type="AlphaFoldDB" id="A0AAN8G832"/>
<organism evidence="5 6">
    <name type="scientific">Patella caerulea</name>
    <name type="common">Rayed Mediterranean limpet</name>
    <dbReference type="NCBI Taxonomy" id="87958"/>
    <lineage>
        <taxon>Eukaryota</taxon>
        <taxon>Metazoa</taxon>
        <taxon>Spiralia</taxon>
        <taxon>Lophotrochozoa</taxon>
        <taxon>Mollusca</taxon>
        <taxon>Gastropoda</taxon>
        <taxon>Patellogastropoda</taxon>
        <taxon>Patelloidea</taxon>
        <taxon>Patellidae</taxon>
        <taxon>Patella</taxon>
    </lineage>
</organism>
<dbReference type="SUPFAM" id="SSF52833">
    <property type="entry name" value="Thioredoxin-like"/>
    <property type="match status" value="1"/>
</dbReference>
<dbReference type="Gene3D" id="1.20.1050.10">
    <property type="match status" value="1"/>
</dbReference>
<dbReference type="InterPro" id="IPR033468">
    <property type="entry name" value="Metaxin_GST"/>
</dbReference>
<dbReference type="InterPro" id="IPR036249">
    <property type="entry name" value="Thioredoxin-like_sf"/>
</dbReference>
<dbReference type="Proteomes" id="UP001347796">
    <property type="component" value="Unassembled WGS sequence"/>
</dbReference>
<dbReference type="PANTHER" id="PTHR12289">
    <property type="entry name" value="METAXIN RELATED"/>
    <property type="match status" value="1"/>
</dbReference>
<evidence type="ECO:0000259" key="3">
    <source>
        <dbReference type="Pfam" id="PF17171"/>
    </source>
</evidence>
<dbReference type="InterPro" id="IPR050931">
    <property type="entry name" value="Mito_Protein_Transport_Metaxin"/>
</dbReference>
<dbReference type="SFLD" id="SFLDG01200">
    <property type="entry name" value="SUF1.1"/>
    <property type="match status" value="1"/>
</dbReference>
<comment type="similarity">
    <text evidence="1">Belongs to the FAX family.</text>
</comment>
<keyword evidence="2" id="KW-0812">Transmembrane</keyword>
<feature type="transmembrane region" description="Helical" evidence="2">
    <location>
        <begin position="16"/>
        <end position="37"/>
    </location>
</feature>
<sequence length="288" mass="33538">MERLQSLSDCINKDNHWLVLAGTGAVLIGGITAYKMLTKRKKKSWPKDTVVLHSVDKGIWDMSLTPFAVKLETYFRLADIPYINNPTRQQSSKKKIPWIEYNGETVADSAFIIEYLNKKLALDLNMHLTQTERAIGRAFSKMMEDNTYWTMVMSRWYHDIYKVNPPGLGLMASWVLPIFARMIYKQGWQQGMGRHSRDEVLHIMEEDLKAVSLFLDKKKFLFGEKPCEVDCAVFGQLSQFCWHMPGLYGETLIHEKYPNLKEYCYRMKKAFWPELGTNARSKLEKKST</sequence>
<evidence type="ECO:0000313" key="6">
    <source>
        <dbReference type="Proteomes" id="UP001347796"/>
    </source>
</evidence>
<evidence type="ECO:0000259" key="4">
    <source>
        <dbReference type="Pfam" id="PF17172"/>
    </source>
</evidence>
<dbReference type="InterPro" id="IPR012336">
    <property type="entry name" value="Thioredoxin-like_fold"/>
</dbReference>
<dbReference type="PANTHER" id="PTHR12289:SF41">
    <property type="entry name" value="FAILED AXON CONNECTIONS-RELATED"/>
    <property type="match status" value="1"/>
</dbReference>
<accession>A0AAN8G832</accession>